<feature type="chain" id="PRO_5042042027" description="Glycan binding protein Y3-like domain-containing protein" evidence="1">
    <location>
        <begin position="22"/>
        <end position="129"/>
    </location>
</feature>
<feature type="signal peptide" evidence="1">
    <location>
        <begin position="1"/>
        <end position="21"/>
    </location>
</feature>
<proteinExistence type="predicted"/>
<dbReference type="AlphaFoldDB" id="A0AAD6S781"/>
<accession>A0AAD6S781</accession>
<dbReference type="EMBL" id="JARJCM010000264">
    <property type="protein sequence ID" value="KAJ7020397.1"/>
    <property type="molecule type" value="Genomic_DNA"/>
</dbReference>
<gene>
    <name evidence="3" type="ORF">C8F04DRAFT_1144257</name>
</gene>
<dbReference type="Proteomes" id="UP001218188">
    <property type="component" value="Unassembled WGS sequence"/>
</dbReference>
<organism evidence="3 4">
    <name type="scientific">Mycena alexandri</name>
    <dbReference type="NCBI Taxonomy" id="1745969"/>
    <lineage>
        <taxon>Eukaryota</taxon>
        <taxon>Fungi</taxon>
        <taxon>Dikarya</taxon>
        <taxon>Basidiomycota</taxon>
        <taxon>Agaricomycotina</taxon>
        <taxon>Agaricomycetes</taxon>
        <taxon>Agaricomycetidae</taxon>
        <taxon>Agaricales</taxon>
        <taxon>Marasmiineae</taxon>
        <taxon>Mycenaceae</taxon>
        <taxon>Mycena</taxon>
    </lineage>
</organism>
<keyword evidence="1" id="KW-0732">Signal</keyword>
<keyword evidence="4" id="KW-1185">Reference proteome</keyword>
<evidence type="ECO:0000313" key="3">
    <source>
        <dbReference type="EMBL" id="KAJ7020397.1"/>
    </source>
</evidence>
<evidence type="ECO:0000313" key="4">
    <source>
        <dbReference type="Proteomes" id="UP001218188"/>
    </source>
</evidence>
<evidence type="ECO:0000256" key="1">
    <source>
        <dbReference type="SAM" id="SignalP"/>
    </source>
</evidence>
<reference evidence="3" key="1">
    <citation type="submission" date="2023-03" db="EMBL/GenBank/DDBJ databases">
        <title>Massive genome expansion in bonnet fungi (Mycena s.s.) driven by repeated elements and novel gene families across ecological guilds.</title>
        <authorList>
            <consortium name="Lawrence Berkeley National Laboratory"/>
            <person name="Harder C.B."/>
            <person name="Miyauchi S."/>
            <person name="Viragh M."/>
            <person name="Kuo A."/>
            <person name="Thoen E."/>
            <person name="Andreopoulos B."/>
            <person name="Lu D."/>
            <person name="Skrede I."/>
            <person name="Drula E."/>
            <person name="Henrissat B."/>
            <person name="Morin E."/>
            <person name="Kohler A."/>
            <person name="Barry K."/>
            <person name="LaButti K."/>
            <person name="Morin E."/>
            <person name="Salamov A."/>
            <person name="Lipzen A."/>
            <person name="Mereny Z."/>
            <person name="Hegedus B."/>
            <person name="Baldrian P."/>
            <person name="Stursova M."/>
            <person name="Weitz H."/>
            <person name="Taylor A."/>
            <person name="Grigoriev I.V."/>
            <person name="Nagy L.G."/>
            <person name="Martin F."/>
            <person name="Kauserud H."/>
        </authorList>
    </citation>
    <scope>NUCLEOTIDE SEQUENCE</scope>
    <source>
        <strain evidence="3">CBHHK200</strain>
    </source>
</reference>
<name>A0AAD6S781_9AGAR</name>
<sequence>MLSTSLLRLAALVLLIAPTFGQNVTCIPSGVTGDCGAFTTTFCSSFDQRTIAIGNSISACFATHVNNLKCDLTAVNTFSAATAPDVANCEAILSIVAADCPMGGSGQFPGGYTFTADPNSGVCQPPCGN</sequence>
<dbReference type="InterPro" id="IPR054443">
    <property type="entry name" value="Y3-like_dom"/>
</dbReference>
<comment type="caution">
    <text evidence="3">The sequence shown here is derived from an EMBL/GenBank/DDBJ whole genome shotgun (WGS) entry which is preliminary data.</text>
</comment>
<protein>
    <recommendedName>
        <fullName evidence="2">Glycan binding protein Y3-like domain-containing protein</fullName>
    </recommendedName>
</protein>
<dbReference type="Pfam" id="PF22803">
    <property type="entry name" value="GBD_Y3"/>
    <property type="match status" value="1"/>
</dbReference>
<feature type="domain" description="Glycan binding protein Y3-like" evidence="2">
    <location>
        <begin position="34"/>
        <end position="123"/>
    </location>
</feature>
<evidence type="ECO:0000259" key="2">
    <source>
        <dbReference type="Pfam" id="PF22803"/>
    </source>
</evidence>